<dbReference type="KEGG" id="rlc:K227x_12380"/>
<keyword evidence="3" id="KW-0067">ATP-binding</keyword>
<dbReference type="Proteomes" id="UP000318538">
    <property type="component" value="Chromosome"/>
</dbReference>
<reference evidence="3 4" key="1">
    <citation type="submission" date="2019-02" db="EMBL/GenBank/DDBJ databases">
        <title>Deep-cultivation of Planctomycetes and their phenomic and genomic characterization uncovers novel biology.</title>
        <authorList>
            <person name="Wiegand S."/>
            <person name="Jogler M."/>
            <person name="Boedeker C."/>
            <person name="Pinto D."/>
            <person name="Vollmers J."/>
            <person name="Rivas-Marin E."/>
            <person name="Kohn T."/>
            <person name="Peeters S.H."/>
            <person name="Heuer A."/>
            <person name="Rast P."/>
            <person name="Oberbeckmann S."/>
            <person name="Bunk B."/>
            <person name="Jeske O."/>
            <person name="Meyerdierks A."/>
            <person name="Storesund J.E."/>
            <person name="Kallscheuer N."/>
            <person name="Luecker S."/>
            <person name="Lage O.M."/>
            <person name="Pohl T."/>
            <person name="Merkel B.J."/>
            <person name="Hornburger P."/>
            <person name="Mueller R.-W."/>
            <person name="Bruemmer F."/>
            <person name="Labrenz M."/>
            <person name="Spormann A.M."/>
            <person name="Op den Camp H."/>
            <person name="Overmann J."/>
            <person name="Amann R."/>
            <person name="Jetten M.S.M."/>
            <person name="Mascher T."/>
            <person name="Medema M.H."/>
            <person name="Devos D.P."/>
            <person name="Kaster A.-K."/>
            <person name="Ovreas L."/>
            <person name="Rohde M."/>
            <person name="Galperin M.Y."/>
            <person name="Jogler C."/>
        </authorList>
    </citation>
    <scope>NUCLEOTIDE SEQUENCE [LARGE SCALE GENOMIC DNA]</scope>
    <source>
        <strain evidence="3 4">K22_7</strain>
    </source>
</reference>
<organism evidence="3 4">
    <name type="scientific">Rubripirellula lacrimiformis</name>
    <dbReference type="NCBI Taxonomy" id="1930273"/>
    <lineage>
        <taxon>Bacteria</taxon>
        <taxon>Pseudomonadati</taxon>
        <taxon>Planctomycetota</taxon>
        <taxon>Planctomycetia</taxon>
        <taxon>Pirellulales</taxon>
        <taxon>Pirellulaceae</taxon>
        <taxon>Rubripirellula</taxon>
    </lineage>
</organism>
<name>A0A517N6T2_9BACT</name>
<evidence type="ECO:0000256" key="1">
    <source>
        <dbReference type="SAM" id="MobiDB-lite"/>
    </source>
</evidence>
<dbReference type="InterPro" id="IPR038726">
    <property type="entry name" value="PDDEXK_AddAB-type"/>
</dbReference>
<evidence type="ECO:0000313" key="4">
    <source>
        <dbReference type="Proteomes" id="UP000318538"/>
    </source>
</evidence>
<keyword evidence="3" id="KW-0547">Nucleotide-binding</keyword>
<proteinExistence type="predicted"/>
<dbReference type="Pfam" id="PF12705">
    <property type="entry name" value="PDDEXK_1"/>
    <property type="match status" value="1"/>
</dbReference>
<dbReference type="OrthoDB" id="5487982at2"/>
<feature type="region of interest" description="Disordered" evidence="1">
    <location>
        <begin position="693"/>
        <end position="715"/>
    </location>
</feature>
<dbReference type="GO" id="GO:0003678">
    <property type="term" value="F:DNA helicase activity"/>
    <property type="evidence" value="ECO:0007669"/>
    <property type="project" value="UniProtKB-EC"/>
</dbReference>
<dbReference type="EC" id="3.6.4.12" evidence="3"/>
<dbReference type="EMBL" id="CP036525">
    <property type="protein sequence ID" value="QDT02859.1"/>
    <property type="molecule type" value="Genomic_DNA"/>
</dbReference>
<accession>A0A517N6T2</accession>
<dbReference type="Gene3D" id="3.90.320.10">
    <property type="match status" value="1"/>
</dbReference>
<keyword evidence="3" id="KW-0347">Helicase</keyword>
<keyword evidence="3" id="KW-0378">Hydrolase</keyword>
<keyword evidence="4" id="KW-1185">Reference proteome</keyword>
<dbReference type="InterPro" id="IPR011604">
    <property type="entry name" value="PDDEXK-like_dom_sf"/>
</dbReference>
<feature type="region of interest" description="Disordered" evidence="1">
    <location>
        <begin position="468"/>
        <end position="523"/>
    </location>
</feature>
<dbReference type="GO" id="GO:0016787">
    <property type="term" value="F:hydrolase activity"/>
    <property type="evidence" value="ECO:0007669"/>
    <property type="project" value="UniProtKB-KW"/>
</dbReference>
<gene>
    <name evidence="3" type="primary">rexB</name>
    <name evidence="3" type="ORF">K227x_12380</name>
</gene>
<evidence type="ECO:0000313" key="3">
    <source>
        <dbReference type="EMBL" id="QDT02859.1"/>
    </source>
</evidence>
<feature type="domain" description="PD-(D/E)XK endonuclease-like" evidence="2">
    <location>
        <begin position="730"/>
        <end position="985"/>
    </location>
</feature>
<dbReference type="AlphaFoldDB" id="A0A517N6T2"/>
<sequence length="1019" mass="112357">MKLFSTSCESVYVGWDQPLLNNTVDWLANRFSDGAALDLSGLLCVLPSSRAADRLGEQLKRHAAANGQSFRRPEMITIGQLAERLYEPTLPLALEFEQTLAWANVLRQLRSDELSPLIPVVPPPEPLSPWLELAGMLRRLHEELAASGLSFHDVHEAAESESEKRRWKLLDHVCKRYLLALDEAGVSDPHAQRRLALVDERCQTRKSVVLIGTSDLSDALISMLRNLDSEVFSIIAAPPSQADHFDEFGCVVTDRWIEHQLPLLDVHLVSAGDVADQAQAVSETLAEFADRYSADQVTVGVTDPTQVGPIEMHLRGCGVHTFRQVGWTVSQTSIGRLLSLTATHLQRRTWQSLAALVRHADVNRWITAELGEPNADRWLTQLDRLLGDHFPVRIDKPLPPKAVESAPLAIAMAKQIEKWLAPFAASSGGSASTGGIVSTGGGGERPIAQWSQWIGQWLRSLYGIDEPTDPESVDLDSANLEPTDFDAGPVGASETKADPIEAVTDQEPDTDGESDPAIDSGADRSRTSIALDAALKLIQRFVDLNDGLDLEMPGAAAIEMLAVRLGDVRIVGTAKPDDVEILGWLDLALDDSPAMTVVGLNHPFVPGATTADPFLPGSLRTKLRMMDNDRRYARDVYAMHLMLSTRQDIRFIVGKSGADGSPTPPSRLLAAAPAKDSARRVRMLLEKQRPSFPIHHQWDQPPATTGTPSEGSRLPIPEFDLSGSDDIVKTMSVTAFRDYLACPYRFYLRHVLRLKPLDDATTELAANQFGDLVHGALERFGESSDRDEESADRITKRLIEHLHEYTDEFYGSDASTAVAIQVAQAERRLQAVAVAQAERRAAGWTIHASEASVSEKDGSGIEVDGKWMGLRGRFDRIDHHAATDRWAILDYKTHGHKPEKKHLEKTASGLRWIDLQLPLYRMMIPFLGIEAPPREVALGYFNVSEKDDETRINLAEFPEPLMDQAEQIIHDCIRGIWAKEFAPTSGSVDFDDYSMILQTDVASRMMAAADAMDAAENPS</sequence>
<evidence type="ECO:0000259" key="2">
    <source>
        <dbReference type="Pfam" id="PF12705"/>
    </source>
</evidence>
<feature type="compositionally biased region" description="Acidic residues" evidence="1">
    <location>
        <begin position="504"/>
        <end position="516"/>
    </location>
</feature>
<protein>
    <submittedName>
        <fullName evidence="3">ATP-dependent helicase/deoxyribonuclease subunit B</fullName>
        <ecNumber evidence="3">3.6.4.12</ecNumber>
    </submittedName>
</protein>
<dbReference type="RefSeq" id="WP_145168659.1">
    <property type="nucleotide sequence ID" value="NZ_CP036525.1"/>
</dbReference>